<sequence>MLFPLKKFLWGAMVMVFSFLQAGKENDSIDNHGFEKQTKNAEVYILDETIISGVEALSNSQIKIIKKDTASYKRVVQQSSQKQKIVKKETGLKERANCKKVRENKIEISIKDHGEKYQSLLLSELQATKANGQYKYDYPFLILSVFLEFSPEKIKINSFSNAKRTFISGRYCCIRPPPVSVA</sequence>
<keyword evidence="2" id="KW-1185">Reference proteome</keyword>
<name>A0A7Y0ALK7_9FLAO</name>
<dbReference type="EMBL" id="JABBGI010000006">
    <property type="protein sequence ID" value="NML69410.1"/>
    <property type="molecule type" value="Genomic_DNA"/>
</dbReference>
<dbReference type="Proteomes" id="UP000544054">
    <property type="component" value="Unassembled WGS sequence"/>
</dbReference>
<accession>A0A7Y0ALK7</accession>
<evidence type="ECO:0000313" key="1">
    <source>
        <dbReference type="EMBL" id="NML69410.1"/>
    </source>
</evidence>
<evidence type="ECO:0000313" key="2">
    <source>
        <dbReference type="Proteomes" id="UP000544054"/>
    </source>
</evidence>
<comment type="caution">
    <text evidence="1">The sequence shown here is derived from an EMBL/GenBank/DDBJ whole genome shotgun (WGS) entry which is preliminary data.</text>
</comment>
<proteinExistence type="predicted"/>
<reference evidence="1 2" key="1">
    <citation type="submission" date="2020-04" db="EMBL/GenBank/DDBJ databases">
        <title>Chryseobacterium sp. RP-3-3 sp. nov., isolated from Jeju soil.</title>
        <authorList>
            <person name="Dahal R.H."/>
        </authorList>
    </citation>
    <scope>NUCLEOTIDE SEQUENCE [LARGE SCALE GENOMIC DNA]</scope>
    <source>
        <strain evidence="1 2">RP-3-3</strain>
    </source>
</reference>
<gene>
    <name evidence="1" type="ORF">HHL23_06330</name>
</gene>
<protein>
    <submittedName>
        <fullName evidence="1">Uncharacterized protein</fullName>
    </submittedName>
</protein>
<dbReference type="RefSeq" id="WP_169233969.1">
    <property type="nucleotide sequence ID" value="NZ_JABBGI010000006.1"/>
</dbReference>
<dbReference type="AlphaFoldDB" id="A0A7Y0ALK7"/>
<organism evidence="1 2">
    <name type="scientific">Chryseobacterium antibioticum</name>
    <dbReference type="NCBI Taxonomy" id="2728847"/>
    <lineage>
        <taxon>Bacteria</taxon>
        <taxon>Pseudomonadati</taxon>
        <taxon>Bacteroidota</taxon>
        <taxon>Flavobacteriia</taxon>
        <taxon>Flavobacteriales</taxon>
        <taxon>Weeksellaceae</taxon>
        <taxon>Chryseobacterium group</taxon>
        <taxon>Chryseobacterium</taxon>
    </lineage>
</organism>